<keyword evidence="5 7" id="KW-1133">Transmembrane helix</keyword>
<evidence type="ECO:0000313" key="10">
    <source>
        <dbReference type="Proteomes" id="UP001499882"/>
    </source>
</evidence>
<dbReference type="EMBL" id="BAABKN010000014">
    <property type="protein sequence ID" value="GAA4737829.1"/>
    <property type="molecule type" value="Genomic_DNA"/>
</dbReference>
<keyword evidence="4 7" id="KW-0812">Transmembrane</keyword>
<dbReference type="InterPro" id="IPR043429">
    <property type="entry name" value="ArtM/GltK/GlnP/TcyL/YhdX-like"/>
</dbReference>
<dbReference type="RefSeq" id="WP_345526854.1">
    <property type="nucleotide sequence ID" value="NZ_BAABKN010000014.1"/>
</dbReference>
<keyword evidence="2 7" id="KW-0813">Transport</keyword>
<comment type="subcellular location">
    <subcellularLocation>
        <location evidence="1 7">Cell membrane</location>
        <topology evidence="1 7">Multi-pass membrane protein</topology>
    </subcellularLocation>
</comment>
<dbReference type="InterPro" id="IPR010065">
    <property type="entry name" value="AA_ABC_transptr_permease_3TM"/>
</dbReference>
<dbReference type="PANTHER" id="PTHR30614:SF21">
    <property type="entry name" value="AMINO ACID ABC TRANSPORTER PERMEASE"/>
    <property type="match status" value="1"/>
</dbReference>
<evidence type="ECO:0000259" key="8">
    <source>
        <dbReference type="PROSITE" id="PS50928"/>
    </source>
</evidence>
<dbReference type="Pfam" id="PF00528">
    <property type="entry name" value="BPD_transp_1"/>
    <property type="match status" value="1"/>
</dbReference>
<organism evidence="9 10">
    <name type="scientific">Nocardioides endophyticus</name>
    <dbReference type="NCBI Taxonomy" id="1353775"/>
    <lineage>
        <taxon>Bacteria</taxon>
        <taxon>Bacillati</taxon>
        <taxon>Actinomycetota</taxon>
        <taxon>Actinomycetes</taxon>
        <taxon>Propionibacteriales</taxon>
        <taxon>Nocardioidaceae</taxon>
        <taxon>Nocardioides</taxon>
    </lineage>
</organism>
<evidence type="ECO:0000256" key="7">
    <source>
        <dbReference type="RuleBase" id="RU363032"/>
    </source>
</evidence>
<keyword evidence="3" id="KW-1003">Cell membrane</keyword>
<dbReference type="CDD" id="cd06261">
    <property type="entry name" value="TM_PBP2"/>
    <property type="match status" value="1"/>
</dbReference>
<feature type="transmembrane region" description="Helical" evidence="7">
    <location>
        <begin position="70"/>
        <end position="90"/>
    </location>
</feature>
<dbReference type="InterPro" id="IPR035906">
    <property type="entry name" value="MetI-like_sf"/>
</dbReference>
<evidence type="ECO:0000256" key="1">
    <source>
        <dbReference type="ARBA" id="ARBA00004651"/>
    </source>
</evidence>
<evidence type="ECO:0000313" key="9">
    <source>
        <dbReference type="EMBL" id="GAA4737829.1"/>
    </source>
</evidence>
<dbReference type="InterPro" id="IPR000515">
    <property type="entry name" value="MetI-like"/>
</dbReference>
<dbReference type="Proteomes" id="UP001499882">
    <property type="component" value="Unassembled WGS sequence"/>
</dbReference>
<dbReference type="Gene3D" id="1.10.3720.10">
    <property type="entry name" value="MetI-like"/>
    <property type="match status" value="1"/>
</dbReference>
<evidence type="ECO:0000256" key="5">
    <source>
        <dbReference type="ARBA" id="ARBA00022989"/>
    </source>
</evidence>
<feature type="transmembrane region" description="Helical" evidence="7">
    <location>
        <begin position="130"/>
        <end position="150"/>
    </location>
</feature>
<dbReference type="PROSITE" id="PS50928">
    <property type="entry name" value="ABC_TM1"/>
    <property type="match status" value="1"/>
</dbReference>
<feature type="transmembrane region" description="Helical" evidence="7">
    <location>
        <begin position="231"/>
        <end position="253"/>
    </location>
</feature>
<gene>
    <name evidence="9" type="ORF">GCM10023350_22350</name>
</gene>
<feature type="domain" description="ABC transmembrane type-1" evidence="8">
    <location>
        <begin position="66"/>
        <end position="250"/>
    </location>
</feature>
<feature type="transmembrane region" description="Helical" evidence="7">
    <location>
        <begin position="102"/>
        <end position="124"/>
    </location>
</feature>
<name>A0ABP8YUB6_9ACTN</name>
<feature type="transmembrane region" description="Helical" evidence="7">
    <location>
        <begin position="20"/>
        <end position="39"/>
    </location>
</feature>
<evidence type="ECO:0000256" key="3">
    <source>
        <dbReference type="ARBA" id="ARBA00022475"/>
    </source>
</evidence>
<evidence type="ECO:0000256" key="6">
    <source>
        <dbReference type="ARBA" id="ARBA00023136"/>
    </source>
</evidence>
<reference evidence="10" key="1">
    <citation type="journal article" date="2019" name="Int. J. Syst. Evol. Microbiol.">
        <title>The Global Catalogue of Microorganisms (GCM) 10K type strain sequencing project: providing services to taxonomists for standard genome sequencing and annotation.</title>
        <authorList>
            <consortium name="The Broad Institute Genomics Platform"/>
            <consortium name="The Broad Institute Genome Sequencing Center for Infectious Disease"/>
            <person name="Wu L."/>
            <person name="Ma J."/>
        </authorList>
    </citation>
    <scope>NUCLEOTIDE SEQUENCE [LARGE SCALE GENOMIC DNA]</scope>
    <source>
        <strain evidence="10">JCM 18532</strain>
    </source>
</reference>
<protein>
    <submittedName>
        <fullName evidence="9">Amino acid ABC transporter permease</fullName>
    </submittedName>
</protein>
<dbReference type="NCBIfam" id="TIGR01726">
    <property type="entry name" value="HEQRo_perm_3TM"/>
    <property type="match status" value="1"/>
</dbReference>
<evidence type="ECO:0000256" key="2">
    <source>
        <dbReference type="ARBA" id="ARBA00022448"/>
    </source>
</evidence>
<sequence length="281" mass="30558">MTSVLFDIPGPRTRRRHRMYAVVAGLALLALAAWFLKVLNDNGELAYELWEPFLTPAYIEVLWQGLLDTLAMAALAVLLAVVLGAVLGVGKLSDHRAVRVPSWLVVEFFRAVPLLLLIIFLFLGPLRLSPYWSVVVGLTLYNGAVLAEIFRAGVLAVPKGQAEAAYAIGMRKTQVMMQIQLPQAVKIMIPAIISQCVVALKDTSLGFYVLAPGLTTVGRRIWIEFGNQFQTAVVLSAIYILCNLVLTALATWVQRKYVGEQKLVVPMIGAAAGESAGRGGL</sequence>
<proteinExistence type="inferred from homology"/>
<dbReference type="SUPFAM" id="SSF161098">
    <property type="entry name" value="MetI-like"/>
    <property type="match status" value="1"/>
</dbReference>
<comment type="caution">
    <text evidence="9">The sequence shown here is derived from an EMBL/GenBank/DDBJ whole genome shotgun (WGS) entry which is preliminary data.</text>
</comment>
<comment type="similarity">
    <text evidence="7">Belongs to the binding-protein-dependent transport system permease family.</text>
</comment>
<keyword evidence="6 7" id="KW-0472">Membrane</keyword>
<evidence type="ECO:0000256" key="4">
    <source>
        <dbReference type="ARBA" id="ARBA00022692"/>
    </source>
</evidence>
<accession>A0ABP8YUB6</accession>
<keyword evidence="10" id="KW-1185">Reference proteome</keyword>
<dbReference type="PANTHER" id="PTHR30614">
    <property type="entry name" value="MEMBRANE COMPONENT OF AMINO ACID ABC TRANSPORTER"/>
    <property type="match status" value="1"/>
</dbReference>